<evidence type="ECO:0000256" key="5">
    <source>
        <dbReference type="ARBA" id="ARBA00023235"/>
    </source>
</evidence>
<dbReference type="SUPFAM" id="SSF54534">
    <property type="entry name" value="FKBP-like"/>
    <property type="match status" value="2"/>
</dbReference>
<dbReference type="GO" id="GO:0003755">
    <property type="term" value="F:peptidyl-prolyl cis-trans isomerase activity"/>
    <property type="evidence" value="ECO:0007669"/>
    <property type="project" value="UniProtKB-KW"/>
</dbReference>
<dbReference type="STRING" id="1391627.SAMN05216464_11997"/>
<dbReference type="EMBL" id="FNAI01000019">
    <property type="protein sequence ID" value="SDF52679.1"/>
    <property type="molecule type" value="Genomic_DNA"/>
</dbReference>
<keyword evidence="10" id="KW-1185">Reference proteome</keyword>
<keyword evidence="4 6" id="KW-0697">Rotamase</keyword>
<reference evidence="9 10" key="1">
    <citation type="submission" date="2016-10" db="EMBL/GenBank/DDBJ databases">
        <authorList>
            <person name="de Groot N.N."/>
        </authorList>
    </citation>
    <scope>NUCLEOTIDE SEQUENCE [LARGE SCALE GENOMIC DNA]</scope>
    <source>
        <strain evidence="9 10">47C3B</strain>
    </source>
</reference>
<dbReference type="PANTHER" id="PTHR43811:SF19">
    <property type="entry name" value="39 KDA FK506-BINDING NUCLEAR PROTEIN"/>
    <property type="match status" value="1"/>
</dbReference>
<dbReference type="Gene3D" id="3.10.50.40">
    <property type="match status" value="2"/>
</dbReference>
<evidence type="ECO:0000256" key="7">
    <source>
        <dbReference type="SAM" id="MobiDB-lite"/>
    </source>
</evidence>
<evidence type="ECO:0000256" key="1">
    <source>
        <dbReference type="ARBA" id="ARBA00000971"/>
    </source>
</evidence>
<protein>
    <recommendedName>
        <fullName evidence="3 6">peptidylprolyl isomerase</fullName>
        <ecNumber evidence="3 6">5.2.1.8</ecNumber>
    </recommendedName>
</protein>
<dbReference type="PANTHER" id="PTHR43811">
    <property type="entry name" value="FKBP-TYPE PEPTIDYL-PROLYL CIS-TRANS ISOMERASE FKPA"/>
    <property type="match status" value="1"/>
</dbReference>
<dbReference type="InterPro" id="IPR046357">
    <property type="entry name" value="PPIase_dom_sf"/>
</dbReference>
<dbReference type="RefSeq" id="WP_091156082.1">
    <property type="nucleotide sequence ID" value="NZ_FNAI01000019.1"/>
</dbReference>
<name>A0A1G7LUN8_9SPHI</name>
<feature type="region of interest" description="Disordered" evidence="7">
    <location>
        <begin position="308"/>
        <end position="336"/>
    </location>
</feature>
<comment type="catalytic activity">
    <reaction evidence="1 6">
        <text>[protein]-peptidylproline (omega=180) = [protein]-peptidylproline (omega=0)</text>
        <dbReference type="Rhea" id="RHEA:16237"/>
        <dbReference type="Rhea" id="RHEA-COMP:10747"/>
        <dbReference type="Rhea" id="RHEA-COMP:10748"/>
        <dbReference type="ChEBI" id="CHEBI:83833"/>
        <dbReference type="ChEBI" id="CHEBI:83834"/>
        <dbReference type="EC" id="5.2.1.8"/>
    </reaction>
</comment>
<feature type="compositionally biased region" description="Low complexity" evidence="7">
    <location>
        <begin position="312"/>
        <end position="336"/>
    </location>
</feature>
<dbReference type="PROSITE" id="PS51257">
    <property type="entry name" value="PROKAR_LIPOPROTEIN"/>
    <property type="match status" value="1"/>
</dbReference>
<evidence type="ECO:0000259" key="8">
    <source>
        <dbReference type="PROSITE" id="PS50059"/>
    </source>
</evidence>
<evidence type="ECO:0000256" key="3">
    <source>
        <dbReference type="ARBA" id="ARBA00013194"/>
    </source>
</evidence>
<proteinExistence type="inferred from homology"/>
<evidence type="ECO:0000256" key="2">
    <source>
        <dbReference type="ARBA" id="ARBA00006577"/>
    </source>
</evidence>
<keyword evidence="5 6" id="KW-0413">Isomerase</keyword>
<organism evidence="9 10">
    <name type="scientific">Mucilaginibacter pineti</name>
    <dbReference type="NCBI Taxonomy" id="1391627"/>
    <lineage>
        <taxon>Bacteria</taxon>
        <taxon>Pseudomonadati</taxon>
        <taxon>Bacteroidota</taxon>
        <taxon>Sphingobacteriia</taxon>
        <taxon>Sphingobacteriales</taxon>
        <taxon>Sphingobacteriaceae</taxon>
        <taxon>Mucilaginibacter</taxon>
    </lineage>
</organism>
<dbReference type="Pfam" id="PF00254">
    <property type="entry name" value="FKBP_C"/>
    <property type="match status" value="1"/>
</dbReference>
<gene>
    <name evidence="9" type="ORF">SAMN05216464_11997</name>
</gene>
<evidence type="ECO:0000256" key="6">
    <source>
        <dbReference type="PROSITE-ProRule" id="PRU00277"/>
    </source>
</evidence>
<comment type="similarity">
    <text evidence="2">Belongs to the FKBP-type PPIase family.</text>
</comment>
<dbReference type="EC" id="5.2.1.8" evidence="3 6"/>
<feature type="domain" description="PPIase FKBP-type" evidence="8">
    <location>
        <begin position="200"/>
        <end position="301"/>
    </location>
</feature>
<accession>A0A1G7LUN8</accession>
<dbReference type="AlphaFoldDB" id="A0A1G7LUN8"/>
<evidence type="ECO:0000313" key="9">
    <source>
        <dbReference type="EMBL" id="SDF52679.1"/>
    </source>
</evidence>
<dbReference type="PROSITE" id="PS50059">
    <property type="entry name" value="FKBP_PPIASE"/>
    <property type="match status" value="1"/>
</dbReference>
<sequence length="336" mass="35956">MKRKLMFLSLAAIGFASCNGGFKQGDAGLLYNIHTSKGGAHIKEGDFMSVNMVIKTDGDSVLVNTYDVGHPTLTPMPKPQSKGDIYAGIGMLGEGDSATFKISTDSIFKNGAQRPPGLKGKFLVFQVKIEKVIAKGNLTDQVFRGRVEDYGKTLSAGMKAQEPAKIAKYIADHNLKLSKTKSGLNYVITSPGSGPTAAVGDTAVIKYAGRLLSGKVFDTNIKEVFIKEKVQGDPNRPFDAIRVPVGAARVIPGWDEGLQLMTKGSKAIFVIPSDLAYKEQGIGPIGPFTPIMFDMELVDIVHPNPNAPKPVVPQMMPQAQQAPTSQAPTQAPAQKK</sequence>
<evidence type="ECO:0000256" key="4">
    <source>
        <dbReference type="ARBA" id="ARBA00023110"/>
    </source>
</evidence>
<dbReference type="InterPro" id="IPR001179">
    <property type="entry name" value="PPIase_FKBP_dom"/>
</dbReference>
<evidence type="ECO:0000313" key="10">
    <source>
        <dbReference type="Proteomes" id="UP000199072"/>
    </source>
</evidence>
<dbReference type="OrthoDB" id="9814548at2"/>
<dbReference type="Proteomes" id="UP000199072">
    <property type="component" value="Unassembled WGS sequence"/>
</dbReference>